<keyword evidence="4" id="KW-0731">Sigma factor</keyword>
<dbReference type="SUPFAM" id="SSF88946">
    <property type="entry name" value="Sigma2 domain of RNA polymerase sigma factors"/>
    <property type="match status" value="1"/>
</dbReference>
<dbReference type="Pfam" id="PF04542">
    <property type="entry name" value="Sigma70_r2"/>
    <property type="match status" value="1"/>
</dbReference>
<dbReference type="InterPro" id="IPR014284">
    <property type="entry name" value="RNA_pol_sigma-70_dom"/>
</dbReference>
<dbReference type="GO" id="GO:0016987">
    <property type="term" value="F:sigma factor activity"/>
    <property type="evidence" value="ECO:0007669"/>
    <property type="project" value="UniProtKB-KW"/>
</dbReference>
<feature type="region of interest" description="Disordered" evidence="6">
    <location>
        <begin position="77"/>
        <end position="96"/>
    </location>
</feature>
<dbReference type="InterPro" id="IPR013325">
    <property type="entry name" value="RNA_pol_sigma_r2"/>
</dbReference>
<evidence type="ECO:0000256" key="2">
    <source>
        <dbReference type="ARBA" id="ARBA00011344"/>
    </source>
</evidence>
<dbReference type="Proteomes" id="UP000646244">
    <property type="component" value="Unassembled WGS sequence"/>
</dbReference>
<evidence type="ECO:0000256" key="4">
    <source>
        <dbReference type="ARBA" id="ARBA00023082"/>
    </source>
</evidence>
<dbReference type="PANTHER" id="PTHR30173">
    <property type="entry name" value="SIGMA 19 FACTOR"/>
    <property type="match status" value="1"/>
</dbReference>
<comment type="similarity">
    <text evidence="1">Belongs to the sigma-70 factor family. ECF subfamily.</text>
</comment>
<evidence type="ECO:0000256" key="3">
    <source>
        <dbReference type="ARBA" id="ARBA00023015"/>
    </source>
</evidence>
<organism evidence="9 10">
    <name type="scientific">Streptomyces cinnamoneus</name>
    <name type="common">Streptoverticillium cinnamoneum</name>
    <dbReference type="NCBI Taxonomy" id="53446"/>
    <lineage>
        <taxon>Bacteria</taxon>
        <taxon>Bacillati</taxon>
        <taxon>Actinomycetota</taxon>
        <taxon>Actinomycetes</taxon>
        <taxon>Kitasatosporales</taxon>
        <taxon>Streptomycetaceae</taxon>
        <taxon>Streptomyces</taxon>
        <taxon>Streptomyces cinnamoneus group</taxon>
    </lineage>
</organism>
<name>A0A918WMR9_STRCJ</name>
<dbReference type="Gene3D" id="3.10.450.50">
    <property type="match status" value="1"/>
</dbReference>
<feature type="domain" description="RNA polymerase sigma factor 70 region 4 type 2" evidence="8">
    <location>
        <begin position="111"/>
        <end position="161"/>
    </location>
</feature>
<dbReference type="SUPFAM" id="SSF88659">
    <property type="entry name" value="Sigma3 and sigma4 domains of RNA polymerase sigma factors"/>
    <property type="match status" value="1"/>
</dbReference>
<dbReference type="GO" id="GO:0006352">
    <property type="term" value="P:DNA-templated transcription initiation"/>
    <property type="evidence" value="ECO:0007669"/>
    <property type="project" value="InterPro"/>
</dbReference>
<dbReference type="GO" id="GO:0003677">
    <property type="term" value="F:DNA binding"/>
    <property type="evidence" value="ECO:0007669"/>
    <property type="project" value="InterPro"/>
</dbReference>
<comment type="subunit">
    <text evidence="2">Interacts transiently with the RNA polymerase catalytic core formed by RpoA, RpoB, RpoC and RpoZ (2 alpha, 1 beta, 1 beta' and 1 omega subunit) to form the RNA polymerase holoenzyme that can initiate transcription.</text>
</comment>
<gene>
    <name evidence="9" type="ORF">GCM10010507_41790</name>
</gene>
<dbReference type="InterPro" id="IPR013249">
    <property type="entry name" value="RNA_pol_sigma70_r4_t2"/>
</dbReference>
<dbReference type="InterPro" id="IPR007627">
    <property type="entry name" value="RNA_pol_sigma70_r2"/>
</dbReference>
<dbReference type="InterPro" id="IPR032710">
    <property type="entry name" value="NTF2-like_dom_sf"/>
</dbReference>
<dbReference type="InterPro" id="IPR036388">
    <property type="entry name" value="WH-like_DNA-bd_sf"/>
</dbReference>
<dbReference type="RefSeq" id="WP_190111368.1">
    <property type="nucleotide sequence ID" value="NZ_BMVB01000014.1"/>
</dbReference>
<reference evidence="9" key="2">
    <citation type="submission" date="2020-09" db="EMBL/GenBank/DDBJ databases">
        <authorList>
            <person name="Sun Q."/>
            <person name="Ohkuma M."/>
        </authorList>
    </citation>
    <scope>NUCLEOTIDE SEQUENCE</scope>
    <source>
        <strain evidence="9">JCM 4633</strain>
    </source>
</reference>
<dbReference type="Gene3D" id="1.10.1740.10">
    <property type="match status" value="1"/>
</dbReference>
<evidence type="ECO:0000259" key="7">
    <source>
        <dbReference type="Pfam" id="PF04542"/>
    </source>
</evidence>
<sequence>MDEPRSLIERFEEARPHLRAVAYRMLGSLSEADDALQETWLRVSRADTTGVENLTGWLTTVVGRVCLNMLRARQSRREDPFEMQAPGRSAGQEEADDPEQEALMADSVGLALLVVLDTLTPAERLAFVLHDMFAVPFDEIAPMIERTPAAARQLASRARRRVKGGTPAPDADPARRRRVVDAFLAATRGGNFEALVALLHPDVVLRADAMVVPSPEPIVVRGAVAVARGAMAAMGRARFTGAALVDGAAGLAMAPRGRLFLVLTFAVTDDGLISAVDVIADPEQLRRVDIAVLDA</sequence>
<accession>A0A918WMR9</accession>
<dbReference type="Gene3D" id="1.10.10.10">
    <property type="entry name" value="Winged helix-like DNA-binding domain superfamily/Winged helix DNA-binding domain"/>
    <property type="match status" value="1"/>
</dbReference>
<keyword evidence="3" id="KW-0805">Transcription regulation</keyword>
<dbReference type="InterPro" id="IPR052704">
    <property type="entry name" value="ECF_Sigma-70_Domain"/>
</dbReference>
<evidence type="ECO:0000259" key="8">
    <source>
        <dbReference type="Pfam" id="PF08281"/>
    </source>
</evidence>
<evidence type="ECO:0000256" key="6">
    <source>
        <dbReference type="SAM" id="MobiDB-lite"/>
    </source>
</evidence>
<dbReference type="AlphaFoldDB" id="A0A918WMR9"/>
<dbReference type="InterPro" id="IPR013324">
    <property type="entry name" value="RNA_pol_sigma_r3/r4-like"/>
</dbReference>
<dbReference type="SUPFAM" id="SSF54427">
    <property type="entry name" value="NTF2-like"/>
    <property type="match status" value="1"/>
</dbReference>
<dbReference type="NCBIfam" id="TIGR02937">
    <property type="entry name" value="sigma70-ECF"/>
    <property type="match status" value="1"/>
</dbReference>
<feature type="domain" description="RNA polymerase sigma-70 region 2" evidence="7">
    <location>
        <begin position="11"/>
        <end position="75"/>
    </location>
</feature>
<evidence type="ECO:0000313" key="9">
    <source>
        <dbReference type="EMBL" id="GHC60333.1"/>
    </source>
</evidence>
<evidence type="ECO:0000313" key="10">
    <source>
        <dbReference type="Proteomes" id="UP000646244"/>
    </source>
</evidence>
<evidence type="ECO:0000256" key="1">
    <source>
        <dbReference type="ARBA" id="ARBA00010641"/>
    </source>
</evidence>
<proteinExistence type="inferred from homology"/>
<keyword evidence="5" id="KW-0804">Transcription</keyword>
<dbReference type="Pfam" id="PF08281">
    <property type="entry name" value="Sigma70_r4_2"/>
    <property type="match status" value="1"/>
</dbReference>
<comment type="caution">
    <text evidence="9">The sequence shown here is derived from an EMBL/GenBank/DDBJ whole genome shotgun (WGS) entry which is preliminary data.</text>
</comment>
<protein>
    <submittedName>
        <fullName evidence="9">RNA polymerase sigma factor</fullName>
    </submittedName>
</protein>
<dbReference type="PANTHER" id="PTHR30173:SF43">
    <property type="entry name" value="ECF RNA POLYMERASE SIGMA FACTOR SIGI-RELATED"/>
    <property type="match status" value="1"/>
</dbReference>
<evidence type="ECO:0000256" key="5">
    <source>
        <dbReference type="ARBA" id="ARBA00023163"/>
    </source>
</evidence>
<reference evidence="9" key="1">
    <citation type="journal article" date="2014" name="Int. J. Syst. Evol. Microbiol.">
        <title>Complete genome sequence of Corynebacterium casei LMG S-19264T (=DSM 44701T), isolated from a smear-ripened cheese.</title>
        <authorList>
            <consortium name="US DOE Joint Genome Institute (JGI-PGF)"/>
            <person name="Walter F."/>
            <person name="Albersmeier A."/>
            <person name="Kalinowski J."/>
            <person name="Ruckert C."/>
        </authorList>
    </citation>
    <scope>NUCLEOTIDE SEQUENCE</scope>
    <source>
        <strain evidence="9">JCM 4633</strain>
    </source>
</reference>
<dbReference type="EMBL" id="BMVB01000014">
    <property type="protein sequence ID" value="GHC60333.1"/>
    <property type="molecule type" value="Genomic_DNA"/>
</dbReference>